<dbReference type="OrthoDB" id="9809878at2"/>
<evidence type="ECO:0000256" key="4">
    <source>
        <dbReference type="SAM" id="MobiDB-lite"/>
    </source>
</evidence>
<feature type="short sequence motif" description="Important for interaction with partner proteins" evidence="2">
    <location>
        <begin position="131"/>
        <end position="136"/>
    </location>
</feature>
<feature type="region of interest" description="Disordered" evidence="4">
    <location>
        <begin position="112"/>
        <end position="136"/>
    </location>
</feature>
<name>G8LTQ4_ACECE</name>
<gene>
    <name evidence="5" type="ordered locus">Clocl_4133</name>
</gene>
<keyword evidence="1 2" id="KW-0238">DNA-binding</keyword>
<protein>
    <recommendedName>
        <fullName evidence="2 3">Single-stranded DNA-binding protein</fullName>
        <shortName evidence="2">SSB</shortName>
    </recommendedName>
</protein>
<dbReference type="EMBL" id="CP003065">
    <property type="protein sequence ID" value="AEV70564.1"/>
    <property type="molecule type" value="Genomic_DNA"/>
</dbReference>
<dbReference type="NCBIfam" id="TIGR00621">
    <property type="entry name" value="ssb"/>
    <property type="match status" value="1"/>
</dbReference>
<dbReference type="AlphaFoldDB" id="G8LTQ4"/>
<evidence type="ECO:0000313" key="6">
    <source>
        <dbReference type="Proteomes" id="UP000005435"/>
    </source>
</evidence>
<reference evidence="6" key="1">
    <citation type="submission" date="2011-12" db="EMBL/GenBank/DDBJ databases">
        <title>Complete sequence of Clostridium clariflavum DSM 19732.</title>
        <authorList>
            <consortium name="US DOE Joint Genome Institute"/>
            <person name="Lucas S."/>
            <person name="Han J."/>
            <person name="Lapidus A."/>
            <person name="Cheng J.-F."/>
            <person name="Goodwin L."/>
            <person name="Pitluck S."/>
            <person name="Peters L."/>
            <person name="Teshima H."/>
            <person name="Detter J.C."/>
            <person name="Han C."/>
            <person name="Tapia R."/>
            <person name="Land M."/>
            <person name="Hauser L."/>
            <person name="Kyrpides N."/>
            <person name="Ivanova N."/>
            <person name="Pagani I."/>
            <person name="Kitzmiller T."/>
            <person name="Lynd L."/>
            <person name="Izquierdo J."/>
            <person name="Woyke T."/>
        </authorList>
    </citation>
    <scope>NUCLEOTIDE SEQUENCE [LARGE SCALE GENOMIC DNA]</scope>
    <source>
        <strain evidence="6">DSM 19732 / NBRC 101661 / EBR45</strain>
    </source>
</reference>
<dbReference type="CDD" id="cd04496">
    <property type="entry name" value="SSB_OBF"/>
    <property type="match status" value="1"/>
</dbReference>
<dbReference type="GO" id="GO:0003697">
    <property type="term" value="F:single-stranded DNA binding"/>
    <property type="evidence" value="ECO:0007669"/>
    <property type="project" value="UniProtKB-UniRule"/>
</dbReference>
<dbReference type="PANTHER" id="PTHR10302">
    <property type="entry name" value="SINGLE-STRANDED DNA-BINDING PROTEIN"/>
    <property type="match status" value="1"/>
</dbReference>
<dbReference type="KEGG" id="ccl:Clocl_4133"/>
<keyword evidence="2" id="KW-0227">DNA damage</keyword>
<dbReference type="STRING" id="720554.Clocl_4133"/>
<dbReference type="PROSITE" id="PS50935">
    <property type="entry name" value="SSB"/>
    <property type="match status" value="1"/>
</dbReference>
<dbReference type="Gene3D" id="2.40.50.140">
    <property type="entry name" value="Nucleic acid-binding proteins"/>
    <property type="match status" value="1"/>
</dbReference>
<dbReference type="GO" id="GO:0006281">
    <property type="term" value="P:DNA repair"/>
    <property type="evidence" value="ECO:0007669"/>
    <property type="project" value="UniProtKB-UniRule"/>
</dbReference>
<proteinExistence type="inferred from homology"/>
<dbReference type="PANTHER" id="PTHR10302:SF27">
    <property type="entry name" value="SINGLE-STRANDED DNA-BINDING PROTEIN"/>
    <property type="match status" value="1"/>
</dbReference>
<dbReference type="GO" id="GO:0009295">
    <property type="term" value="C:nucleoid"/>
    <property type="evidence" value="ECO:0007669"/>
    <property type="project" value="TreeGrafter"/>
</dbReference>
<sequence>MNKVILMGRLTRDPELRYTSNNLAVCSFTLAVNRGFAKQGEERQADFIPIVVWDKQAEFCSKYFTKGLQVAVVGRIQVRSWDDNEGKKRYTTEVVANEVYFADSKKSDIADKVQDPQLAEPADGFYPLEEDDELPF</sequence>
<evidence type="ECO:0000256" key="3">
    <source>
        <dbReference type="RuleBase" id="RU000524"/>
    </source>
</evidence>
<dbReference type="RefSeq" id="WP_014257060.1">
    <property type="nucleotide sequence ID" value="NC_016627.1"/>
</dbReference>
<dbReference type="GO" id="GO:0006310">
    <property type="term" value="P:DNA recombination"/>
    <property type="evidence" value="ECO:0007669"/>
    <property type="project" value="UniProtKB-UniRule"/>
</dbReference>
<dbReference type="Pfam" id="PF00436">
    <property type="entry name" value="SSB"/>
    <property type="match status" value="1"/>
</dbReference>
<dbReference type="SUPFAM" id="SSF50249">
    <property type="entry name" value="Nucleic acid-binding proteins"/>
    <property type="match status" value="1"/>
</dbReference>
<evidence type="ECO:0000256" key="2">
    <source>
        <dbReference type="HAMAP-Rule" id="MF_00984"/>
    </source>
</evidence>
<dbReference type="InterPro" id="IPR000424">
    <property type="entry name" value="Primosome_PriB/ssb"/>
</dbReference>
<comment type="function">
    <text evidence="2">Plays an important role in DNA replication, recombination and repair. Binds to ssDNA and to an array of partner proteins to recruit them to their sites of action during DNA metabolism.</text>
</comment>
<organism evidence="5 6">
    <name type="scientific">Acetivibrio clariflavus (strain DSM 19732 / NBRC 101661 / EBR45)</name>
    <name type="common">Clostridium clariflavum</name>
    <dbReference type="NCBI Taxonomy" id="720554"/>
    <lineage>
        <taxon>Bacteria</taxon>
        <taxon>Bacillati</taxon>
        <taxon>Bacillota</taxon>
        <taxon>Clostridia</taxon>
        <taxon>Eubacteriales</taxon>
        <taxon>Oscillospiraceae</taxon>
        <taxon>Acetivibrio</taxon>
    </lineage>
</organism>
<comment type="caution">
    <text evidence="2">Lacks conserved residue(s) required for the propagation of feature annotation.</text>
</comment>
<dbReference type="InterPro" id="IPR011344">
    <property type="entry name" value="ssDNA-bd"/>
</dbReference>
<dbReference type="Proteomes" id="UP000005435">
    <property type="component" value="Chromosome"/>
</dbReference>
<keyword evidence="2" id="KW-0235">DNA replication</keyword>
<dbReference type="HAMAP" id="MF_00984">
    <property type="entry name" value="SSB"/>
    <property type="match status" value="1"/>
</dbReference>
<dbReference type="eggNOG" id="COG0629">
    <property type="taxonomic scope" value="Bacteria"/>
</dbReference>
<reference evidence="5 6" key="2">
    <citation type="journal article" date="2012" name="Stand. Genomic Sci.">
        <title>Complete Genome Sequence of Clostridium clariflavum DSM 19732.</title>
        <authorList>
            <person name="Izquierdo J.A."/>
            <person name="Goodwin L."/>
            <person name="Davenport K.W."/>
            <person name="Teshima H."/>
            <person name="Bruce D."/>
            <person name="Detter C."/>
            <person name="Tapia R."/>
            <person name="Han S."/>
            <person name="Land M."/>
            <person name="Hauser L."/>
            <person name="Jeffries C.D."/>
            <person name="Han J."/>
            <person name="Pitluck S."/>
            <person name="Nolan M."/>
            <person name="Chen A."/>
            <person name="Huntemann M."/>
            <person name="Mavromatis K."/>
            <person name="Mikhailova N."/>
            <person name="Liolios K."/>
            <person name="Woyke T."/>
            <person name="Lynd L.R."/>
        </authorList>
    </citation>
    <scope>NUCLEOTIDE SEQUENCE [LARGE SCALE GENOMIC DNA]</scope>
    <source>
        <strain evidence="6">DSM 19732 / NBRC 101661 / EBR45</strain>
    </source>
</reference>
<dbReference type="GO" id="GO:0006260">
    <property type="term" value="P:DNA replication"/>
    <property type="evidence" value="ECO:0007669"/>
    <property type="project" value="UniProtKB-UniRule"/>
</dbReference>
<evidence type="ECO:0000256" key="1">
    <source>
        <dbReference type="ARBA" id="ARBA00023125"/>
    </source>
</evidence>
<dbReference type="InterPro" id="IPR012340">
    <property type="entry name" value="NA-bd_OB-fold"/>
</dbReference>
<evidence type="ECO:0000313" key="5">
    <source>
        <dbReference type="EMBL" id="AEV70564.1"/>
    </source>
</evidence>
<accession>G8LTQ4</accession>
<dbReference type="HOGENOM" id="CLU_078758_6_2_9"/>
<keyword evidence="2" id="KW-0233">DNA recombination</keyword>
<comment type="subunit">
    <text evidence="2">Homotetramer.</text>
</comment>
<keyword evidence="6" id="KW-1185">Reference proteome</keyword>
<keyword evidence="2" id="KW-0234">DNA repair</keyword>